<name>A0A023G966_AMBTT</name>
<feature type="signal peptide" evidence="1">
    <location>
        <begin position="1"/>
        <end position="19"/>
    </location>
</feature>
<reference evidence="2" key="1">
    <citation type="submission" date="2014-03" db="EMBL/GenBank/DDBJ databases">
        <title>The sialotranscriptome of Amblyomma triste, Amblyomma parvum and Amblyomma cajennense ticks, uncovered by 454-based RNA-seq.</title>
        <authorList>
            <person name="Garcia G.R."/>
            <person name="Gardinassi L.G."/>
            <person name="Ribeiro J.M."/>
            <person name="Anatriello E."/>
            <person name="Ferreira B.R."/>
            <person name="Moreira H.N."/>
            <person name="Mafra C."/>
            <person name="Olegario M.M."/>
            <person name="Szabo P.J."/>
            <person name="Miranda-Santos I.K."/>
            <person name="Maruyama S.R."/>
        </authorList>
    </citation>
    <scope>NUCLEOTIDE SEQUENCE</scope>
    <source>
        <strain evidence="2">Mato Grasso do Sul</strain>
        <tissue evidence="2">Salivary glands</tissue>
    </source>
</reference>
<sequence length="81" mass="9126">MNSLQVLLLLGLVVTFANAVQWGPEYSEHRQCVAYCEPDKNPSDCSGTCLCYRRLDHPNNGYCLDPSKPIPDHFRNLGRST</sequence>
<protein>
    <submittedName>
        <fullName evidence="2">Putative secreted protein</fullName>
    </submittedName>
</protein>
<dbReference type="EMBL" id="GBBM01005066">
    <property type="protein sequence ID" value="JAC30352.1"/>
    <property type="molecule type" value="mRNA"/>
</dbReference>
<evidence type="ECO:0000256" key="1">
    <source>
        <dbReference type="SAM" id="SignalP"/>
    </source>
</evidence>
<feature type="chain" id="PRO_5001516770" evidence="1">
    <location>
        <begin position="20"/>
        <end position="81"/>
    </location>
</feature>
<evidence type="ECO:0000313" key="2">
    <source>
        <dbReference type="EMBL" id="JAC30352.1"/>
    </source>
</evidence>
<dbReference type="AlphaFoldDB" id="A0A023G966"/>
<keyword evidence="1" id="KW-0732">Signal</keyword>
<organism evidence="2">
    <name type="scientific">Amblyomma triste</name>
    <name type="common">Neotropical tick</name>
    <dbReference type="NCBI Taxonomy" id="251400"/>
    <lineage>
        <taxon>Eukaryota</taxon>
        <taxon>Metazoa</taxon>
        <taxon>Ecdysozoa</taxon>
        <taxon>Arthropoda</taxon>
        <taxon>Chelicerata</taxon>
        <taxon>Arachnida</taxon>
        <taxon>Acari</taxon>
        <taxon>Parasitiformes</taxon>
        <taxon>Ixodida</taxon>
        <taxon>Ixodoidea</taxon>
        <taxon>Ixodidae</taxon>
        <taxon>Amblyomminae</taxon>
        <taxon>Amblyomma</taxon>
    </lineage>
</organism>
<accession>A0A023G966</accession>
<proteinExistence type="evidence at transcript level"/>